<dbReference type="Pfam" id="PF16498">
    <property type="entry name" value="SWIRM-assoc_3"/>
    <property type="match status" value="1"/>
</dbReference>
<evidence type="ECO:0000313" key="13">
    <source>
        <dbReference type="Proteomes" id="UP000242457"/>
    </source>
</evidence>
<evidence type="ECO:0000256" key="6">
    <source>
        <dbReference type="ARBA" id="ARBA00049655"/>
    </source>
</evidence>
<sequence length="1031" mass="114859">MARSNFRGVSCLQETRMLALGPKKDGGPNTKFFESQEILTQLDAVKQWLLKNCKKYVQTDPPTNKSLATLIVQLLQFQEDNLGKNVSKPPMTRLPMKCFLDFKPGGGLCHILATAYRFKQEQGWRRFDFPVGKSGSRMDRTVEMLMAAERALVQNRCMIIPSVYVRPDVDKSTAAKVKEAVRRHQGSISENETDATHIIYPPVDPMEEEYARPCMRRERSVLLHWYYFPDSYDSWTTLDLPWDFPEGTLTNTNMKSVYKVAATWALDLDQYNEWMNEEDYEIDENGQKKIHKYRLSVEDLMAQPSHPPPSAKKPKRKRSPSPSPKPGKRKSARAPSSVQTSSSSSLATPKKSRGGGEEEDDLTQGMEDPPAEPRIVEVVATPTNPPVTGQGNIPTSGSTLTTTGSKKQDNELQPLKSGNMADLDEPMEGDKGSSQSTQDREERDASKERGEGSKGDEPEDNVTEQTHHIVVPSYSAWFDYNSIHTIEKRALSEFFNGKNKSKTPEIYLAYRNFMIDTYRLNPTEYITSTACRRNLAGDVCAIMRVHAFLEQWGLINYQVDAESRPTPMGPPPTSHFHVLSDTPSGLAPVNPNPPKTPQPSAAKTLLDLEKKSSGLGTEEKTSAGVMANFGLKIDQYSRKPAVLKNKQAAGATRDWTEQETLLLLEGLELHKDDWNKVCEHVGSRTQDECILHFLRLPIEDPYLEESGPEGLGPLAYQPVPFSKAGNPVMSTVAFLASVVDPRVAASAAKAAMEEFAAIKDQVPAALLDQHLRNVQASANSDGKFDPAAGLAQSGIAGTGPPEPPDDTAPPSTTGATVTSPHSATTASMEMKKEEQEKPKESEIDQSQLDITKKEDELKETEEDAKSTMDAETMEAKEKRDKVVRDAQLQSAAAAALAAAAVKAKHLAAVEERKIKALVALLVETQMKKLEIKLRHFEELETTMEREREGLEYQRQQLITERQQFHLEQLKAAEFRARQQAHQRLAQEQQQQQQNQHPAWQPTAQQQQQQQQPPSPQASAQQPPSHTPPQQA</sequence>
<evidence type="ECO:0000256" key="3">
    <source>
        <dbReference type="ARBA" id="ARBA00023015"/>
    </source>
</evidence>
<comment type="similarity">
    <text evidence="6">Belongs to the SMARCC family.</text>
</comment>
<accession>A0A2A3EDM4</accession>
<dbReference type="GO" id="GO:0048858">
    <property type="term" value="P:cell projection morphogenesis"/>
    <property type="evidence" value="ECO:0007669"/>
    <property type="project" value="TreeGrafter"/>
</dbReference>
<evidence type="ECO:0000256" key="5">
    <source>
        <dbReference type="ARBA" id="ARBA00023242"/>
    </source>
</evidence>
<dbReference type="InterPro" id="IPR007526">
    <property type="entry name" value="SWIRM"/>
</dbReference>
<feature type="domain" description="SWIRM" evidence="9">
    <location>
        <begin position="469"/>
        <end position="566"/>
    </location>
</feature>
<dbReference type="PANTHER" id="PTHR15381:SF1">
    <property type="entry name" value="CHONDROITIN SULFATE PROTEOGLYCAN 5"/>
    <property type="match status" value="1"/>
</dbReference>
<feature type="compositionally biased region" description="Basic and acidic residues" evidence="7">
    <location>
        <begin position="863"/>
        <end position="878"/>
    </location>
</feature>
<dbReference type="InterPro" id="IPR036420">
    <property type="entry name" value="BRCT_dom_sf"/>
</dbReference>
<dbReference type="InterPro" id="IPR032451">
    <property type="entry name" value="SMARCC_C"/>
</dbReference>
<feature type="region of interest" description="Disordered" evidence="7">
    <location>
        <begin position="777"/>
        <end position="878"/>
    </location>
</feature>
<dbReference type="InterPro" id="IPR032450">
    <property type="entry name" value="SMARCC_N"/>
</dbReference>
<keyword evidence="13" id="KW-1185">Reference proteome</keyword>
<dbReference type="PANTHER" id="PTHR15381">
    <property type="entry name" value="CHONDROITIN SULFATE PROTEOGLYCAN 5 -RELATED"/>
    <property type="match status" value="1"/>
</dbReference>
<dbReference type="GO" id="GO:0006355">
    <property type="term" value="P:regulation of DNA-templated transcription"/>
    <property type="evidence" value="ECO:0007669"/>
    <property type="project" value="UniProtKB-ARBA"/>
</dbReference>
<dbReference type="GO" id="GO:0016514">
    <property type="term" value="C:SWI/SNF complex"/>
    <property type="evidence" value="ECO:0007669"/>
    <property type="project" value="UniProtKB-ARBA"/>
</dbReference>
<comment type="subcellular location">
    <subcellularLocation>
        <location evidence="1">Nucleus</location>
    </subcellularLocation>
</comment>
<keyword evidence="2" id="KW-0156">Chromatin regulator</keyword>
<dbReference type="InterPro" id="IPR009057">
    <property type="entry name" value="Homeodomain-like_sf"/>
</dbReference>
<dbReference type="Pfam" id="PF16495">
    <property type="entry name" value="SWIRM-assoc_1"/>
    <property type="match status" value="1"/>
</dbReference>
<dbReference type="Pfam" id="PF04433">
    <property type="entry name" value="SWIRM"/>
    <property type="match status" value="1"/>
</dbReference>
<dbReference type="GO" id="GO:0045202">
    <property type="term" value="C:synapse"/>
    <property type="evidence" value="ECO:0007669"/>
    <property type="project" value="TreeGrafter"/>
</dbReference>
<feature type="domain" description="Chromo" evidence="11">
    <location>
        <begin position="18"/>
        <end position="297"/>
    </location>
</feature>
<feature type="region of interest" description="Disordered" evidence="7">
    <location>
        <begin position="301"/>
        <end position="465"/>
    </location>
</feature>
<feature type="compositionally biased region" description="Basic and acidic residues" evidence="7">
    <location>
        <begin position="829"/>
        <end position="842"/>
    </location>
</feature>
<keyword evidence="5" id="KW-0539">Nucleus</keyword>
<feature type="domain" description="SANT" evidence="10">
    <location>
        <begin position="650"/>
        <end position="701"/>
    </location>
</feature>
<dbReference type="STRING" id="94128.A0A2A3EDM4"/>
<organism evidence="12 13">
    <name type="scientific">Apis cerana cerana</name>
    <name type="common">Oriental honeybee</name>
    <dbReference type="NCBI Taxonomy" id="94128"/>
    <lineage>
        <taxon>Eukaryota</taxon>
        <taxon>Metazoa</taxon>
        <taxon>Ecdysozoa</taxon>
        <taxon>Arthropoda</taxon>
        <taxon>Hexapoda</taxon>
        <taxon>Insecta</taxon>
        <taxon>Pterygota</taxon>
        <taxon>Neoptera</taxon>
        <taxon>Endopterygota</taxon>
        <taxon>Hymenoptera</taxon>
        <taxon>Apocrita</taxon>
        <taxon>Aculeata</taxon>
        <taxon>Apoidea</taxon>
        <taxon>Anthophila</taxon>
        <taxon>Apidae</taxon>
        <taxon>Apis</taxon>
    </lineage>
</organism>
<proteinExistence type="inferred from homology"/>
<feature type="compositionally biased region" description="Polar residues" evidence="7">
    <location>
        <begin position="817"/>
        <end position="826"/>
    </location>
</feature>
<dbReference type="InterPro" id="IPR036388">
    <property type="entry name" value="WH-like_DNA-bd_sf"/>
</dbReference>
<dbReference type="Gene3D" id="1.10.10.60">
    <property type="entry name" value="Homeodomain-like"/>
    <property type="match status" value="1"/>
</dbReference>
<feature type="compositionally biased region" description="Low complexity" evidence="7">
    <location>
        <begin position="395"/>
        <end position="405"/>
    </location>
</feature>
<dbReference type="Gene3D" id="1.10.10.10">
    <property type="entry name" value="Winged helix-like DNA-binding domain superfamily/Winged helix DNA-binding domain"/>
    <property type="match status" value="1"/>
</dbReference>
<feature type="region of interest" description="Disordered" evidence="7">
    <location>
        <begin position="581"/>
        <end position="601"/>
    </location>
</feature>
<dbReference type="Pfam" id="PF16496">
    <property type="entry name" value="SWIRM-assoc_2"/>
    <property type="match status" value="1"/>
</dbReference>
<dbReference type="SUPFAM" id="SSF52113">
    <property type="entry name" value="BRCT domain"/>
    <property type="match status" value="1"/>
</dbReference>
<evidence type="ECO:0000256" key="4">
    <source>
        <dbReference type="ARBA" id="ARBA00023163"/>
    </source>
</evidence>
<keyword evidence="4" id="KW-0804">Transcription</keyword>
<feature type="compositionally biased region" description="Low complexity" evidence="7">
    <location>
        <begin position="977"/>
        <end position="1023"/>
    </location>
</feature>
<reference evidence="12 13" key="1">
    <citation type="submission" date="2014-07" db="EMBL/GenBank/DDBJ databases">
        <title>Genomic and transcriptomic analysis on Apis cerana provide comprehensive insights into honey bee biology.</title>
        <authorList>
            <person name="Diao Q."/>
            <person name="Sun L."/>
            <person name="Zheng H."/>
            <person name="Zheng H."/>
            <person name="Xu S."/>
            <person name="Wang S."/>
            <person name="Zeng Z."/>
            <person name="Hu F."/>
            <person name="Su S."/>
            <person name="Wu J."/>
        </authorList>
    </citation>
    <scope>NUCLEOTIDE SEQUENCE [LARGE SCALE GENOMIC DNA]</scope>
    <source>
        <tissue evidence="12">Pupae without intestine</tissue>
    </source>
</reference>
<protein>
    <submittedName>
        <fullName evidence="12">SWI/SNF complex subunit SMARCC2</fullName>
    </submittedName>
</protein>
<dbReference type="PROSITE" id="PS52032">
    <property type="entry name" value="MARR_BRCT_CHROMO"/>
    <property type="match status" value="1"/>
</dbReference>
<dbReference type="AlphaFoldDB" id="A0A2A3EDM4"/>
<dbReference type="FunFam" id="1.10.10.10:FF:000020">
    <property type="entry name" value="SWI/SNF complex subunit SMARCC2 isoform c"/>
    <property type="match status" value="1"/>
</dbReference>
<dbReference type="FunFam" id="1.10.10.60:FF:000014">
    <property type="entry name" value="SWI/SNF complex subunit SMARCC2 isoform C"/>
    <property type="match status" value="1"/>
</dbReference>
<dbReference type="SUPFAM" id="SSF46689">
    <property type="entry name" value="Homeodomain-like"/>
    <property type="match status" value="2"/>
</dbReference>
<feature type="compositionally biased region" description="Low complexity" evidence="7">
    <location>
        <begin position="333"/>
        <end position="349"/>
    </location>
</feature>
<dbReference type="SMART" id="SM00717">
    <property type="entry name" value="SANT"/>
    <property type="match status" value="1"/>
</dbReference>
<dbReference type="InterPro" id="IPR049898">
    <property type="entry name" value="MARR_BRCT_CHROMO"/>
</dbReference>
<evidence type="ECO:0000256" key="2">
    <source>
        <dbReference type="ARBA" id="ARBA00022853"/>
    </source>
</evidence>
<evidence type="ECO:0000313" key="12">
    <source>
        <dbReference type="EMBL" id="PBC29392.1"/>
    </source>
</evidence>
<evidence type="ECO:0000259" key="9">
    <source>
        <dbReference type="PROSITE" id="PS50934"/>
    </source>
</evidence>
<dbReference type="PROSITE" id="PS51293">
    <property type="entry name" value="SANT"/>
    <property type="match status" value="1"/>
</dbReference>
<feature type="domain" description="Myb-like" evidence="8">
    <location>
        <begin position="655"/>
        <end position="697"/>
    </location>
</feature>
<dbReference type="InterPro" id="IPR032448">
    <property type="entry name" value="SWIRM-assoc"/>
</dbReference>
<name>A0A2A3EDM4_APICC</name>
<evidence type="ECO:0000259" key="8">
    <source>
        <dbReference type="PROSITE" id="PS50090"/>
    </source>
</evidence>
<dbReference type="InterPro" id="IPR017884">
    <property type="entry name" value="SANT_dom"/>
</dbReference>
<dbReference type="PROSITE" id="PS50090">
    <property type="entry name" value="MYB_LIKE"/>
    <property type="match status" value="1"/>
</dbReference>
<feature type="compositionally biased region" description="Basic and acidic residues" evidence="7">
    <location>
        <begin position="438"/>
        <end position="456"/>
    </location>
</feature>
<dbReference type="Proteomes" id="UP000242457">
    <property type="component" value="Unassembled WGS sequence"/>
</dbReference>
<dbReference type="OrthoDB" id="118550at2759"/>
<evidence type="ECO:0000256" key="7">
    <source>
        <dbReference type="SAM" id="MobiDB-lite"/>
    </source>
</evidence>
<dbReference type="GO" id="GO:0006325">
    <property type="term" value="P:chromatin organization"/>
    <property type="evidence" value="ECO:0007669"/>
    <property type="project" value="UniProtKB-KW"/>
</dbReference>
<evidence type="ECO:0000259" key="11">
    <source>
        <dbReference type="PROSITE" id="PS52032"/>
    </source>
</evidence>
<evidence type="ECO:0000256" key="1">
    <source>
        <dbReference type="ARBA" id="ARBA00004123"/>
    </source>
</evidence>
<dbReference type="InterPro" id="IPR001005">
    <property type="entry name" value="SANT/Myb"/>
</dbReference>
<dbReference type="Pfam" id="PF00249">
    <property type="entry name" value="Myb_DNA-binding"/>
    <property type="match status" value="1"/>
</dbReference>
<dbReference type="EMBL" id="KZ288287">
    <property type="protein sequence ID" value="PBC29392.1"/>
    <property type="molecule type" value="Genomic_DNA"/>
</dbReference>
<evidence type="ECO:0000259" key="10">
    <source>
        <dbReference type="PROSITE" id="PS51293"/>
    </source>
</evidence>
<keyword evidence="3" id="KW-0805">Transcription regulation</keyword>
<gene>
    <name evidence="12" type="ORF">APICC_03315</name>
</gene>
<dbReference type="PROSITE" id="PS50934">
    <property type="entry name" value="SWIRM"/>
    <property type="match status" value="1"/>
</dbReference>
<feature type="region of interest" description="Disordered" evidence="7">
    <location>
        <begin position="977"/>
        <end position="1031"/>
    </location>
</feature>